<feature type="transmembrane region" description="Helical" evidence="1">
    <location>
        <begin position="97"/>
        <end position="115"/>
    </location>
</feature>
<proteinExistence type="predicted"/>
<reference evidence="2" key="1">
    <citation type="submission" date="2020-11" db="EMBL/GenBank/DDBJ databases">
        <authorList>
            <consortium name="DOE Joint Genome Institute"/>
            <person name="Ahrendt S."/>
            <person name="Riley R."/>
            <person name="Andreopoulos W."/>
            <person name="Labutti K."/>
            <person name="Pangilinan J."/>
            <person name="Ruiz-Duenas F.J."/>
            <person name="Barrasa J.M."/>
            <person name="Sanchez-Garcia M."/>
            <person name="Camarero S."/>
            <person name="Miyauchi S."/>
            <person name="Serrano A."/>
            <person name="Linde D."/>
            <person name="Babiker R."/>
            <person name="Drula E."/>
            <person name="Ayuso-Fernandez I."/>
            <person name="Pacheco R."/>
            <person name="Padilla G."/>
            <person name="Ferreira P."/>
            <person name="Barriuso J."/>
            <person name="Kellner H."/>
            <person name="Castanera R."/>
            <person name="Alfaro M."/>
            <person name="Ramirez L."/>
            <person name="Pisabarro A.G."/>
            <person name="Kuo A."/>
            <person name="Tritt A."/>
            <person name="Lipzen A."/>
            <person name="He G."/>
            <person name="Yan M."/>
            <person name="Ng V."/>
            <person name="Cullen D."/>
            <person name="Martin F."/>
            <person name="Rosso M.-N."/>
            <person name="Henrissat B."/>
            <person name="Hibbett D."/>
            <person name="Martinez A.T."/>
            <person name="Grigoriev I.V."/>
        </authorList>
    </citation>
    <scope>NUCLEOTIDE SEQUENCE</scope>
    <source>
        <strain evidence="2">AH 40177</strain>
    </source>
</reference>
<protein>
    <submittedName>
        <fullName evidence="2">Uncharacterized protein</fullName>
    </submittedName>
</protein>
<dbReference type="EMBL" id="JADNRY010000139">
    <property type="protein sequence ID" value="KAF9063778.1"/>
    <property type="molecule type" value="Genomic_DNA"/>
</dbReference>
<dbReference type="Proteomes" id="UP000772434">
    <property type="component" value="Unassembled WGS sequence"/>
</dbReference>
<comment type="caution">
    <text evidence="2">The sequence shown here is derived from an EMBL/GenBank/DDBJ whole genome shotgun (WGS) entry which is preliminary data.</text>
</comment>
<feature type="transmembrane region" description="Helical" evidence="1">
    <location>
        <begin position="153"/>
        <end position="174"/>
    </location>
</feature>
<dbReference type="OrthoDB" id="3206554at2759"/>
<keyword evidence="3" id="KW-1185">Reference proteome</keyword>
<evidence type="ECO:0000256" key="1">
    <source>
        <dbReference type="SAM" id="Phobius"/>
    </source>
</evidence>
<gene>
    <name evidence="2" type="ORF">BDP27DRAFT_1367780</name>
</gene>
<keyword evidence="1" id="KW-0472">Membrane</keyword>
<feature type="transmembrane region" description="Helical" evidence="1">
    <location>
        <begin position="35"/>
        <end position="52"/>
    </location>
</feature>
<dbReference type="AlphaFoldDB" id="A0A9P5PI25"/>
<organism evidence="2 3">
    <name type="scientific">Rhodocollybia butyracea</name>
    <dbReference type="NCBI Taxonomy" id="206335"/>
    <lineage>
        <taxon>Eukaryota</taxon>
        <taxon>Fungi</taxon>
        <taxon>Dikarya</taxon>
        <taxon>Basidiomycota</taxon>
        <taxon>Agaricomycotina</taxon>
        <taxon>Agaricomycetes</taxon>
        <taxon>Agaricomycetidae</taxon>
        <taxon>Agaricales</taxon>
        <taxon>Marasmiineae</taxon>
        <taxon>Omphalotaceae</taxon>
        <taxon>Rhodocollybia</taxon>
    </lineage>
</organism>
<keyword evidence="1" id="KW-0812">Transmembrane</keyword>
<sequence>MSPTLSTCPDPLDVFGFAQTAVYFRSPNPSDTWRMRLLVATFLAWIWFITGACTRADFIPTTMAGILTFVAQRSAASPFLRSEESKPSYLGGKYKEQWIQTVFLVAATVTTVFMIKTKSFEKFKHEIGIILKQNRGQLSTFDYSWFTVSLPNLSFIALYFTIAKLYANSVLAMLNSRMSLRRFRKIIPHSQRRGPWVLSPESHDRGRQVNVTKATHNDISGGSFTDIDKSNQGDLEYRTFAPQ</sequence>
<accession>A0A9P5PI25</accession>
<evidence type="ECO:0000313" key="3">
    <source>
        <dbReference type="Proteomes" id="UP000772434"/>
    </source>
</evidence>
<evidence type="ECO:0000313" key="2">
    <source>
        <dbReference type="EMBL" id="KAF9063778.1"/>
    </source>
</evidence>
<keyword evidence="1" id="KW-1133">Transmembrane helix</keyword>
<name>A0A9P5PI25_9AGAR</name>